<evidence type="ECO:0000313" key="1">
    <source>
        <dbReference type="EMBL" id="KAI5669991.1"/>
    </source>
</evidence>
<accession>A0ACC0BBG3</accession>
<organism evidence="1 2">
    <name type="scientific">Catharanthus roseus</name>
    <name type="common">Madagascar periwinkle</name>
    <name type="synonym">Vinca rosea</name>
    <dbReference type="NCBI Taxonomy" id="4058"/>
    <lineage>
        <taxon>Eukaryota</taxon>
        <taxon>Viridiplantae</taxon>
        <taxon>Streptophyta</taxon>
        <taxon>Embryophyta</taxon>
        <taxon>Tracheophyta</taxon>
        <taxon>Spermatophyta</taxon>
        <taxon>Magnoliopsida</taxon>
        <taxon>eudicotyledons</taxon>
        <taxon>Gunneridae</taxon>
        <taxon>Pentapetalae</taxon>
        <taxon>asterids</taxon>
        <taxon>lamiids</taxon>
        <taxon>Gentianales</taxon>
        <taxon>Apocynaceae</taxon>
        <taxon>Rauvolfioideae</taxon>
        <taxon>Vinceae</taxon>
        <taxon>Catharanthinae</taxon>
        <taxon>Catharanthus</taxon>
    </lineage>
</organism>
<sequence>MAMALAIQMHSAIQIPAILFNSKSNPNCFSKMRGAPRLLHSAVHYQKGGVFAAGDDLPGDYADWVPQRSSDGDRRRAGILLHPTSFPGPYGIGDLGSQALHFLDWLHDSGCSLWQVLPLVPPGRRANEEGSPYSGQDANCGNTLLISLEELVEDGLLMKDELPEPVNMDRVNFSAVAEIKDPLIAKAAERLVKSEGELKDQLECFRKDPNVSSWLEDAAYFAAIDDSLNTLSWYDWPEPLKNRHLAALEEIYQSKRDFIDIFIAQQFLFQRQWQKVRDYARVKGISIMGDMPIYVGYHSADVWAYKKHFVLNSRGFPTLVSGVPPDAFSETGQLWGSPLYDWKAMEKEGFSWWIRRIKRAQDLFDEFRIDHFRGFSGFWAVPAEAKVAMVGKWKAGPGKCLFDAIFSDVGKINIIAEDLGVITEDVIELRKSIGAPGMAVLQFGSFVGFGSDAGNPHLPHNHEQNQVVYTGTHDNDTIRGWWNVLPQEEKNNVLKYLGNSEEDEISWTLIQAAISSVAGTAIIPMQDILGLGNSARMNIPATQFGNWGWRLPNSTSFDSLSAEADRLRGVLAMYGRL</sequence>
<dbReference type="Proteomes" id="UP001060085">
    <property type="component" value="Linkage Group LG04"/>
</dbReference>
<keyword evidence="2" id="KW-1185">Reference proteome</keyword>
<gene>
    <name evidence="1" type="ORF">M9H77_19844</name>
</gene>
<comment type="caution">
    <text evidence="1">The sequence shown here is derived from an EMBL/GenBank/DDBJ whole genome shotgun (WGS) entry which is preliminary data.</text>
</comment>
<evidence type="ECO:0000313" key="2">
    <source>
        <dbReference type="Proteomes" id="UP001060085"/>
    </source>
</evidence>
<dbReference type="EMBL" id="CM044704">
    <property type="protein sequence ID" value="KAI5669991.1"/>
    <property type="molecule type" value="Genomic_DNA"/>
</dbReference>
<protein>
    <submittedName>
        <fullName evidence="1">Uncharacterized protein</fullName>
    </submittedName>
</protein>
<proteinExistence type="predicted"/>
<name>A0ACC0BBG3_CATRO</name>
<reference evidence="2" key="1">
    <citation type="journal article" date="2023" name="Nat. Plants">
        <title>Single-cell RNA sequencing provides a high-resolution roadmap for understanding the multicellular compartmentation of specialized metabolism.</title>
        <authorList>
            <person name="Sun S."/>
            <person name="Shen X."/>
            <person name="Li Y."/>
            <person name="Li Y."/>
            <person name="Wang S."/>
            <person name="Li R."/>
            <person name="Zhang H."/>
            <person name="Shen G."/>
            <person name="Guo B."/>
            <person name="Wei J."/>
            <person name="Xu J."/>
            <person name="St-Pierre B."/>
            <person name="Chen S."/>
            <person name="Sun C."/>
        </authorList>
    </citation>
    <scope>NUCLEOTIDE SEQUENCE [LARGE SCALE GENOMIC DNA]</scope>
</reference>